<feature type="transmembrane region" description="Helical" evidence="2">
    <location>
        <begin position="156"/>
        <end position="176"/>
    </location>
</feature>
<feature type="transmembrane region" description="Helical" evidence="2">
    <location>
        <begin position="197"/>
        <end position="216"/>
    </location>
</feature>
<dbReference type="AlphaFoldDB" id="A0A2A2K170"/>
<keyword evidence="4" id="KW-1185">Reference proteome</keyword>
<feature type="transmembrane region" description="Helical" evidence="2">
    <location>
        <begin position="222"/>
        <end position="240"/>
    </location>
</feature>
<keyword evidence="2" id="KW-0812">Transmembrane</keyword>
<reference evidence="3 4" key="1">
    <citation type="journal article" date="2017" name="Curr. Biol.">
        <title>Genome architecture and evolution of a unichromosomal asexual nematode.</title>
        <authorList>
            <person name="Fradin H."/>
            <person name="Zegar C."/>
            <person name="Gutwein M."/>
            <person name="Lucas J."/>
            <person name="Kovtun M."/>
            <person name="Corcoran D."/>
            <person name="Baugh L.R."/>
            <person name="Kiontke K."/>
            <person name="Gunsalus K."/>
            <person name="Fitch D.H."/>
            <person name="Piano F."/>
        </authorList>
    </citation>
    <scope>NUCLEOTIDE SEQUENCE [LARGE SCALE GENOMIC DNA]</scope>
    <source>
        <strain evidence="3">PF1309</strain>
    </source>
</reference>
<gene>
    <name evidence="3" type="ORF">WR25_18006</name>
</gene>
<dbReference type="EMBL" id="LIAE01009888">
    <property type="protein sequence ID" value="PAV67658.1"/>
    <property type="molecule type" value="Genomic_DNA"/>
</dbReference>
<sequence>MARACATRAPAPPCLSTDRERLRAGDGTGQRRRSTFRQGDAGMRMSLSQAIMAVATACMGEDRQTWSQAMKAEYHAAAAEGQGLSFAAGCFVAAWREMLGSATGRFVLTSYAVALGIMVPMATIEIGCAVLGFPYLYPDQHGLPGALLVGGSHEALLRPTYLGAIPAMAFIQLMAGAGHLRLAWSLLERDWSSALRWSLWTLAGMTTLVIFMGVFFLDSRQALMQGCVVGIELAILLVIMRRHAELHRFAPTEHPG</sequence>
<name>A0A2A2K170_9BILA</name>
<comment type="caution">
    <text evidence="3">The sequence shown here is derived from an EMBL/GenBank/DDBJ whole genome shotgun (WGS) entry which is preliminary data.</text>
</comment>
<keyword evidence="2" id="KW-0472">Membrane</keyword>
<keyword evidence="2" id="KW-1133">Transmembrane helix</keyword>
<organism evidence="3 4">
    <name type="scientific">Diploscapter pachys</name>
    <dbReference type="NCBI Taxonomy" id="2018661"/>
    <lineage>
        <taxon>Eukaryota</taxon>
        <taxon>Metazoa</taxon>
        <taxon>Ecdysozoa</taxon>
        <taxon>Nematoda</taxon>
        <taxon>Chromadorea</taxon>
        <taxon>Rhabditida</taxon>
        <taxon>Rhabditina</taxon>
        <taxon>Rhabditomorpha</taxon>
        <taxon>Rhabditoidea</taxon>
        <taxon>Rhabditidae</taxon>
        <taxon>Diploscapter</taxon>
    </lineage>
</organism>
<protein>
    <submittedName>
        <fullName evidence="3">Uncharacterized protein</fullName>
    </submittedName>
</protein>
<evidence type="ECO:0000256" key="2">
    <source>
        <dbReference type="SAM" id="Phobius"/>
    </source>
</evidence>
<evidence type="ECO:0000256" key="1">
    <source>
        <dbReference type="SAM" id="MobiDB-lite"/>
    </source>
</evidence>
<dbReference type="Proteomes" id="UP000218231">
    <property type="component" value="Unassembled WGS sequence"/>
</dbReference>
<evidence type="ECO:0000313" key="4">
    <source>
        <dbReference type="Proteomes" id="UP000218231"/>
    </source>
</evidence>
<feature type="region of interest" description="Disordered" evidence="1">
    <location>
        <begin position="1"/>
        <end position="36"/>
    </location>
</feature>
<evidence type="ECO:0000313" key="3">
    <source>
        <dbReference type="EMBL" id="PAV67658.1"/>
    </source>
</evidence>
<feature type="transmembrane region" description="Helical" evidence="2">
    <location>
        <begin position="106"/>
        <end position="136"/>
    </location>
</feature>
<accession>A0A2A2K170</accession>
<proteinExistence type="predicted"/>